<reference evidence="1 4" key="1">
    <citation type="submission" date="2018-02" db="EMBL/GenBank/DDBJ databases">
        <title>Complete genome sequencing of Faecalibacterium prausnitzii strains isolated from the human gut.</title>
        <authorList>
            <person name="Fitzgerald B.C."/>
            <person name="Shkoporov A.N."/>
            <person name="Ross P.R."/>
            <person name="Hill C."/>
        </authorList>
    </citation>
    <scope>NUCLEOTIDE SEQUENCE [LARGE SCALE GENOMIC DNA]</scope>
    <source>
        <strain evidence="1 4">APC924/119</strain>
    </source>
</reference>
<comment type="caution">
    <text evidence="1">The sequence shown here is derived from an EMBL/GenBank/DDBJ whole genome shotgun (WGS) entry which is preliminary data.</text>
</comment>
<evidence type="ECO:0000313" key="6">
    <source>
        <dbReference type="Proteomes" id="UP000260783"/>
    </source>
</evidence>
<evidence type="ECO:0000313" key="4">
    <source>
        <dbReference type="Proteomes" id="UP000250550"/>
    </source>
</evidence>
<gene>
    <name evidence="1" type="ORF">C4N21_01720</name>
    <name evidence="3" type="ORF">DWZ04_02075</name>
    <name evidence="2" type="ORF">DWZ25_13280</name>
</gene>
<name>A0A329UY56_9FIRM</name>
<evidence type="ECO:0000313" key="5">
    <source>
        <dbReference type="Proteomes" id="UP000260782"/>
    </source>
</evidence>
<sequence>MQARKGSVCDDMKQASRWFLCCTLAAALTLTGCGGGNSGSSSGSVSGSTSVGSSAAQSAAWRTGLGVLTETTGTDRAGNIHTVAAAVLLDADGKLAGVTLDELELSVSADSTGKVTTPTDTRTKRQKGKDYPLAEVSGLKKGWAEQADAFGSWLEGKTPDEVKKLKTDADGKPTEADLLSGCTIAVDRYRDAVVRACENAQVLGAARGDTVKLGVEVAEMPQGLAGTDDKDAQVQAKITLAVVTMDENARVTSAIGDMTEPELSVSADGTVSAPREPVYTKNELGDRYGMRSASALGKEWYEHSAGWCGYLKGKNAVEIGKLSADGTDADLKALCTISVTDLQKAALKAMAEQ</sequence>
<dbReference type="Proteomes" id="UP000250550">
    <property type="component" value="Unassembled WGS sequence"/>
</dbReference>
<dbReference type="PROSITE" id="PS51257">
    <property type="entry name" value="PROKAR_LIPOPROTEIN"/>
    <property type="match status" value="1"/>
</dbReference>
<dbReference type="EMBL" id="QVEW01000001">
    <property type="protein sequence ID" value="RGC02663.1"/>
    <property type="molecule type" value="Genomic_DNA"/>
</dbReference>
<protein>
    <recommendedName>
        <fullName evidence="7">Chlorophenol reductase</fullName>
    </recommendedName>
</protein>
<evidence type="ECO:0000313" key="1">
    <source>
        <dbReference type="EMBL" id="RAW67419.1"/>
    </source>
</evidence>
<accession>A0A329UY56</accession>
<proteinExistence type="predicted"/>
<organism evidence="1 4">
    <name type="scientific">Faecalibacterium prausnitzii</name>
    <dbReference type="NCBI Taxonomy" id="853"/>
    <lineage>
        <taxon>Bacteria</taxon>
        <taxon>Bacillati</taxon>
        <taxon>Bacillota</taxon>
        <taxon>Clostridia</taxon>
        <taxon>Eubacteriales</taxon>
        <taxon>Oscillospiraceae</taxon>
        <taxon>Faecalibacterium</taxon>
    </lineage>
</organism>
<dbReference type="EMBL" id="PRLF01000001">
    <property type="protein sequence ID" value="RAW67419.1"/>
    <property type="molecule type" value="Genomic_DNA"/>
</dbReference>
<reference evidence="5 6" key="2">
    <citation type="submission" date="2018-08" db="EMBL/GenBank/DDBJ databases">
        <title>A genome reference for cultivated species of the human gut microbiota.</title>
        <authorList>
            <person name="Zou Y."/>
            <person name="Xue W."/>
            <person name="Luo G."/>
        </authorList>
    </citation>
    <scope>NUCLEOTIDE SEQUENCE [LARGE SCALE GENOMIC DNA]</scope>
    <source>
        <strain evidence="3 6">AF29-11BH</strain>
        <strain evidence="2 5">AF31-14AC</strain>
    </source>
</reference>
<dbReference type="Proteomes" id="UP000260783">
    <property type="component" value="Unassembled WGS sequence"/>
</dbReference>
<dbReference type="Proteomes" id="UP000260782">
    <property type="component" value="Unassembled WGS sequence"/>
</dbReference>
<evidence type="ECO:0000313" key="3">
    <source>
        <dbReference type="EMBL" id="RGC02663.1"/>
    </source>
</evidence>
<dbReference type="AlphaFoldDB" id="A0A329UY56"/>
<dbReference type="EMBL" id="QVES01000020">
    <property type="protein sequence ID" value="RGB82682.1"/>
    <property type="molecule type" value="Genomic_DNA"/>
</dbReference>
<dbReference type="Gene3D" id="3.90.1010.20">
    <property type="match status" value="2"/>
</dbReference>
<evidence type="ECO:0008006" key="7">
    <source>
        <dbReference type="Google" id="ProtNLM"/>
    </source>
</evidence>
<evidence type="ECO:0000313" key="2">
    <source>
        <dbReference type="EMBL" id="RGB82682.1"/>
    </source>
</evidence>